<dbReference type="InterPro" id="IPR011008">
    <property type="entry name" value="Dimeric_a/b-barrel"/>
</dbReference>
<keyword evidence="3" id="KW-1185">Reference proteome</keyword>
<accession>A0ABS5EVD6</accession>
<protein>
    <submittedName>
        <fullName evidence="2">DUF1330 domain-containing protein</fullName>
    </submittedName>
</protein>
<dbReference type="Gene3D" id="3.30.70.100">
    <property type="match status" value="1"/>
</dbReference>
<dbReference type="PANTHER" id="PTHR41521:SF4">
    <property type="entry name" value="BLR0684 PROTEIN"/>
    <property type="match status" value="1"/>
</dbReference>
<proteinExistence type="predicted"/>
<sequence>MPAYLISDVTAKDPEAFRIYRARAAASIARHGGRYLVRGGPIEPLEGDWAPHAVVVVEFPDLERARAWYRSPEYASALAVRDEALSRNLILVDGISEVG</sequence>
<dbReference type="SUPFAM" id="SSF54909">
    <property type="entry name" value="Dimeric alpha+beta barrel"/>
    <property type="match status" value="1"/>
</dbReference>
<comment type="caution">
    <text evidence="2">The sequence shown here is derived from an EMBL/GenBank/DDBJ whole genome shotgun (WGS) entry which is preliminary data.</text>
</comment>
<dbReference type="EMBL" id="JAAGBB010000007">
    <property type="protein sequence ID" value="MBR0664257.1"/>
    <property type="molecule type" value="Genomic_DNA"/>
</dbReference>
<evidence type="ECO:0000259" key="1">
    <source>
        <dbReference type="Pfam" id="PF07045"/>
    </source>
</evidence>
<gene>
    <name evidence="2" type="ORF">GXW71_07795</name>
</gene>
<dbReference type="InterPro" id="IPR010753">
    <property type="entry name" value="DUF1330"/>
</dbReference>
<reference evidence="3" key="1">
    <citation type="journal article" date="2021" name="Syst. Appl. Microbiol.">
        <title>Roseomonas hellenica sp. nov., isolated from roots of wild-growing Alkanna tinctoria.</title>
        <authorList>
            <person name="Rat A."/>
            <person name="Naranjo H.D."/>
            <person name="Lebbe L."/>
            <person name="Cnockaert M."/>
            <person name="Krigas N."/>
            <person name="Grigoriadou K."/>
            <person name="Maloupa E."/>
            <person name="Willems A."/>
        </authorList>
    </citation>
    <scope>NUCLEOTIDE SEQUENCE [LARGE SCALE GENOMIC DNA]</scope>
    <source>
        <strain evidence="3">LMG 31523</strain>
    </source>
</reference>
<name>A0ABS5EVD6_9PROT</name>
<dbReference type="PANTHER" id="PTHR41521">
    <property type="match status" value="1"/>
</dbReference>
<dbReference type="Proteomes" id="UP001196870">
    <property type="component" value="Unassembled WGS sequence"/>
</dbReference>
<feature type="domain" description="DUF1330" evidence="1">
    <location>
        <begin position="2"/>
        <end position="95"/>
    </location>
</feature>
<evidence type="ECO:0000313" key="3">
    <source>
        <dbReference type="Proteomes" id="UP001196870"/>
    </source>
</evidence>
<organism evidence="2 3">
    <name type="scientific">Plastoroseomonas hellenica</name>
    <dbReference type="NCBI Taxonomy" id="2687306"/>
    <lineage>
        <taxon>Bacteria</taxon>
        <taxon>Pseudomonadati</taxon>
        <taxon>Pseudomonadota</taxon>
        <taxon>Alphaproteobacteria</taxon>
        <taxon>Acetobacterales</taxon>
        <taxon>Acetobacteraceae</taxon>
        <taxon>Plastoroseomonas</taxon>
    </lineage>
</organism>
<dbReference type="Pfam" id="PF07045">
    <property type="entry name" value="DUF1330"/>
    <property type="match status" value="1"/>
</dbReference>
<evidence type="ECO:0000313" key="2">
    <source>
        <dbReference type="EMBL" id="MBR0664257.1"/>
    </source>
</evidence>
<dbReference type="RefSeq" id="WP_211851854.1">
    <property type="nucleotide sequence ID" value="NZ_JAAGBB010000007.1"/>
</dbReference>